<feature type="region of interest" description="Disordered" evidence="1">
    <location>
        <begin position="114"/>
        <end position="135"/>
    </location>
</feature>
<evidence type="ECO:0000256" key="1">
    <source>
        <dbReference type="SAM" id="MobiDB-lite"/>
    </source>
</evidence>
<evidence type="ECO:0000256" key="2">
    <source>
        <dbReference type="SAM" id="SignalP"/>
    </source>
</evidence>
<dbReference type="OrthoDB" id="5402098at2"/>
<organism evidence="3 4">
    <name type="scientific">Nitratireductor mangrovi</name>
    <dbReference type="NCBI Taxonomy" id="2599600"/>
    <lineage>
        <taxon>Bacteria</taxon>
        <taxon>Pseudomonadati</taxon>
        <taxon>Pseudomonadota</taxon>
        <taxon>Alphaproteobacteria</taxon>
        <taxon>Hyphomicrobiales</taxon>
        <taxon>Phyllobacteriaceae</taxon>
        <taxon>Nitratireductor</taxon>
    </lineage>
</organism>
<feature type="chain" id="PRO_5022903043" description="Surface antigen domain-containing protein" evidence="2">
    <location>
        <begin position="24"/>
        <end position="135"/>
    </location>
</feature>
<feature type="signal peptide" evidence="2">
    <location>
        <begin position="1"/>
        <end position="23"/>
    </location>
</feature>
<reference evidence="3" key="1">
    <citation type="submission" date="2020-04" db="EMBL/GenBank/DDBJ databases">
        <title>Nitratireductor sp. nov. isolated from mangrove soil.</title>
        <authorList>
            <person name="Ye Y."/>
        </authorList>
    </citation>
    <scope>NUCLEOTIDE SEQUENCE</scope>
    <source>
        <strain evidence="3">SY7</strain>
    </source>
</reference>
<keyword evidence="4" id="KW-1185">Reference proteome</keyword>
<gene>
    <name evidence="3" type="ORF">FQ775_12500</name>
</gene>
<accession>A0A5B8KZV2</accession>
<dbReference type="RefSeq" id="WP_146299776.1">
    <property type="nucleotide sequence ID" value="NZ_CP042301.2"/>
</dbReference>
<proteinExistence type="predicted"/>
<dbReference type="AlphaFoldDB" id="A0A5B8KZV2"/>
<protein>
    <recommendedName>
        <fullName evidence="5">Surface antigen domain-containing protein</fullName>
    </recommendedName>
</protein>
<keyword evidence="2" id="KW-0732">Signal</keyword>
<evidence type="ECO:0000313" key="3">
    <source>
        <dbReference type="EMBL" id="QDZ01131.1"/>
    </source>
</evidence>
<evidence type="ECO:0000313" key="4">
    <source>
        <dbReference type="Proteomes" id="UP000321389"/>
    </source>
</evidence>
<name>A0A5B8KZV2_9HYPH</name>
<dbReference type="PROSITE" id="PS51257">
    <property type="entry name" value="PROKAR_LIPOPROTEIN"/>
    <property type="match status" value="1"/>
</dbReference>
<evidence type="ECO:0008006" key="5">
    <source>
        <dbReference type="Google" id="ProtNLM"/>
    </source>
</evidence>
<dbReference type="Proteomes" id="UP000321389">
    <property type="component" value="Chromosome"/>
</dbReference>
<dbReference type="EMBL" id="CP042301">
    <property type="protein sequence ID" value="QDZ01131.1"/>
    <property type="molecule type" value="Genomic_DNA"/>
</dbReference>
<sequence length="135" mass="14273">MKTTLPLALALAFLAGCTTSSFNRTTPGLQTTASIAEAMDGGLVGRELGQGLGDRDRRMALEAEYAALERTPGGEAVKWQGESGRWSGEVVAAQPYRVGSQDCRQYTHRITGAGGAREARGTACRNPDGSWTPLT</sequence>
<dbReference type="KEGG" id="niy:FQ775_12500"/>